<dbReference type="InterPro" id="IPR013974">
    <property type="entry name" value="SAF"/>
</dbReference>
<dbReference type="InterPro" id="IPR052172">
    <property type="entry name" value="UxaA_altronate/galactarate_dh"/>
</dbReference>
<dbReference type="SMART" id="SM00858">
    <property type="entry name" value="SAF"/>
    <property type="match status" value="1"/>
</dbReference>
<feature type="domain" description="SAF" evidence="2">
    <location>
        <begin position="14"/>
        <end position="87"/>
    </location>
</feature>
<evidence type="ECO:0000313" key="3">
    <source>
        <dbReference type="EMBL" id="MBA9026037.1"/>
    </source>
</evidence>
<dbReference type="Proteomes" id="UP000626697">
    <property type="component" value="Unassembled WGS sequence"/>
</dbReference>
<dbReference type="PANTHER" id="PTHR30536:SF5">
    <property type="entry name" value="ALTRONATE DEHYDRATASE"/>
    <property type="match status" value="1"/>
</dbReference>
<keyword evidence="1" id="KW-0456">Lyase</keyword>
<dbReference type="EMBL" id="JACJHX010000003">
    <property type="protein sequence ID" value="MBA9026037.1"/>
    <property type="molecule type" value="Genomic_DNA"/>
</dbReference>
<dbReference type="InterPro" id="IPR044144">
    <property type="entry name" value="SAF_UxaA/GarD"/>
</dbReference>
<dbReference type="CDD" id="cd11613">
    <property type="entry name" value="SAF_AH_GD"/>
    <property type="match status" value="1"/>
</dbReference>
<protein>
    <recommendedName>
        <fullName evidence="2">SAF domain-containing protein</fullName>
    </recommendedName>
</protein>
<keyword evidence="4" id="KW-1185">Reference proteome</keyword>
<organism evidence="3 4">
    <name type="scientific">Peribacillus huizhouensis</name>
    <dbReference type="NCBI Taxonomy" id="1501239"/>
    <lineage>
        <taxon>Bacteria</taxon>
        <taxon>Bacillati</taxon>
        <taxon>Bacillota</taxon>
        <taxon>Bacilli</taxon>
        <taxon>Bacillales</taxon>
        <taxon>Bacillaceae</taxon>
        <taxon>Peribacillus</taxon>
    </lineage>
</organism>
<comment type="caution">
    <text evidence="3">The sequence shown here is derived from an EMBL/GenBank/DDBJ whole genome shotgun (WGS) entry which is preliminary data.</text>
</comment>
<evidence type="ECO:0000313" key="4">
    <source>
        <dbReference type="Proteomes" id="UP000626697"/>
    </source>
</evidence>
<gene>
    <name evidence="3" type="ORF">HNP81_001322</name>
</gene>
<evidence type="ECO:0000259" key="2">
    <source>
        <dbReference type="SMART" id="SM00858"/>
    </source>
</evidence>
<evidence type="ECO:0000256" key="1">
    <source>
        <dbReference type="ARBA" id="ARBA00023239"/>
    </source>
</evidence>
<dbReference type="Gene3D" id="2.30.130.110">
    <property type="match status" value="1"/>
</dbReference>
<reference evidence="3 4" key="1">
    <citation type="submission" date="2020-08" db="EMBL/GenBank/DDBJ databases">
        <title>Genomic Encyclopedia of Type Strains, Phase IV (KMG-IV): sequencing the most valuable type-strain genomes for metagenomic binning, comparative biology and taxonomic classification.</title>
        <authorList>
            <person name="Goeker M."/>
        </authorList>
    </citation>
    <scope>NUCLEOTIDE SEQUENCE [LARGE SCALE GENOMIC DNA]</scope>
    <source>
        <strain evidence="3 4">DSM 105481</strain>
    </source>
</reference>
<name>A0ABR6CNT7_9BACI</name>
<dbReference type="RefSeq" id="WP_182501995.1">
    <property type="nucleotide sequence ID" value="NZ_JACJHX010000003.1"/>
</dbReference>
<proteinExistence type="predicted"/>
<accession>A0ABR6CNT7</accession>
<sequence>MDKKYNALKLNPNDNVAVALKNLKSGELLSIQGEKDQIKVMEDISYGHKVATSFIKNEGKIMKYGECMGIATAEISPGFHVHVFNVRGLKNEERDHSFIDHVDTFSS</sequence>
<dbReference type="PANTHER" id="PTHR30536">
    <property type="entry name" value="ALTRONATE/GALACTARATE DEHYDRATASE"/>
    <property type="match status" value="1"/>
</dbReference>